<dbReference type="GO" id="GO:0004519">
    <property type="term" value="F:endonuclease activity"/>
    <property type="evidence" value="ECO:0007669"/>
    <property type="project" value="UniProtKB-KW"/>
</dbReference>
<protein>
    <submittedName>
        <fullName evidence="1">Endonuclease 8-like 3, partial</fullName>
    </submittedName>
</protein>
<name>A0A7D9DUS4_PARCT</name>
<dbReference type="Proteomes" id="UP001152795">
    <property type="component" value="Unassembled WGS sequence"/>
</dbReference>
<evidence type="ECO:0000313" key="1">
    <source>
        <dbReference type="EMBL" id="CAB3994868.1"/>
    </source>
</evidence>
<dbReference type="Pfam" id="PF06839">
    <property type="entry name" value="Zn_ribbon_GRF"/>
    <property type="match status" value="2"/>
</dbReference>
<keyword evidence="2" id="KW-1185">Reference proteome</keyword>
<dbReference type="AlphaFoldDB" id="A0A7D9DUS4"/>
<dbReference type="GO" id="GO:0008270">
    <property type="term" value="F:zinc ion binding"/>
    <property type="evidence" value="ECO:0007669"/>
    <property type="project" value="InterPro"/>
</dbReference>
<dbReference type="EMBL" id="CACRXK020002556">
    <property type="protein sequence ID" value="CAB3994868.1"/>
    <property type="molecule type" value="Genomic_DNA"/>
</dbReference>
<gene>
    <name evidence="1" type="ORF">PACLA_8A084102</name>
</gene>
<keyword evidence="1" id="KW-0378">Hydrolase</keyword>
<dbReference type="OrthoDB" id="430051at2759"/>
<dbReference type="PROSITE" id="PS51999">
    <property type="entry name" value="ZF_GRF"/>
    <property type="match status" value="2"/>
</dbReference>
<evidence type="ECO:0000313" key="2">
    <source>
        <dbReference type="Proteomes" id="UP001152795"/>
    </source>
</evidence>
<reference evidence="1" key="1">
    <citation type="submission" date="2020-04" db="EMBL/GenBank/DDBJ databases">
        <authorList>
            <person name="Alioto T."/>
            <person name="Alioto T."/>
            <person name="Gomez Garrido J."/>
        </authorList>
    </citation>
    <scope>NUCLEOTIDE SEQUENCE</scope>
    <source>
        <strain evidence="1">A484AB</strain>
    </source>
</reference>
<proteinExistence type="predicted"/>
<organism evidence="1 2">
    <name type="scientific">Paramuricea clavata</name>
    <name type="common">Red gorgonian</name>
    <name type="synonym">Violescent sea-whip</name>
    <dbReference type="NCBI Taxonomy" id="317549"/>
    <lineage>
        <taxon>Eukaryota</taxon>
        <taxon>Metazoa</taxon>
        <taxon>Cnidaria</taxon>
        <taxon>Anthozoa</taxon>
        <taxon>Octocorallia</taxon>
        <taxon>Malacalcyonacea</taxon>
        <taxon>Plexauridae</taxon>
        <taxon>Paramuricea</taxon>
    </lineage>
</organism>
<sequence length="200" mass="23501">MECFHGKPAACSTTARGTFWFCGETPSCEFFCHDEDCYLFTRAMEACQNSGSNHPICPTHQRLAKLRVVKDKMKENYGRPFFTCSDRHDPCNFWQWGDIYESPRPRCKHGMVCTVRKVKKEGPTQNRLFYCCPQIDSCGFFEWKEIEPRVAKTGFVLFSDPLEYRYKNEDTEKHSLVLTLMLRKRMKNSLRNMNNCNKTK</sequence>
<accession>A0A7D9DUS4</accession>
<keyword evidence="1" id="KW-0255">Endonuclease</keyword>
<comment type="caution">
    <text evidence="1">The sequence shown here is derived from an EMBL/GenBank/DDBJ whole genome shotgun (WGS) entry which is preliminary data.</text>
</comment>
<dbReference type="InterPro" id="IPR010666">
    <property type="entry name" value="Znf_GRF"/>
</dbReference>
<keyword evidence="1" id="KW-0540">Nuclease</keyword>